<dbReference type="AlphaFoldDB" id="A0A7G9R3F2"/>
<evidence type="ECO:0000313" key="2">
    <source>
        <dbReference type="EMBL" id="QNN50127.1"/>
    </source>
</evidence>
<keyword evidence="3" id="KW-1185">Reference proteome</keyword>
<gene>
    <name evidence="2" type="ORF">H9L10_03465</name>
</gene>
<dbReference type="InterPro" id="IPR010093">
    <property type="entry name" value="SinI_DNA-bd"/>
</dbReference>
<dbReference type="NCBIfam" id="TIGR01764">
    <property type="entry name" value="excise"/>
    <property type="match status" value="1"/>
</dbReference>
<evidence type="ECO:0000259" key="1">
    <source>
        <dbReference type="Pfam" id="PF12728"/>
    </source>
</evidence>
<name>A0A7G9R3F2_9MICO</name>
<dbReference type="GO" id="GO:0003677">
    <property type="term" value="F:DNA binding"/>
    <property type="evidence" value="ECO:0007669"/>
    <property type="project" value="InterPro"/>
</dbReference>
<sequence>MAQQYVIDIETTERDPELADEWIDQLAAWHGVVSAGPTGALVVTLSLPAEGLAQATATGLAIVAGLATPVAITAQPESMRDERQGWPRVPELMSVAEAAEALGVSRQRVLQMIDEGKVPAVRVGKVHAIPASAFAGRRALEQMA</sequence>
<proteinExistence type="predicted"/>
<dbReference type="InterPro" id="IPR041657">
    <property type="entry name" value="HTH_17"/>
</dbReference>
<dbReference type="Pfam" id="PF12728">
    <property type="entry name" value="HTH_17"/>
    <property type="match status" value="1"/>
</dbReference>
<dbReference type="Proteomes" id="UP000515976">
    <property type="component" value="Chromosome"/>
</dbReference>
<dbReference type="RefSeq" id="WP_166102278.1">
    <property type="nucleotide sequence ID" value="NZ_BMMY01000002.1"/>
</dbReference>
<protein>
    <submittedName>
        <fullName evidence="2">Helix-turn-helix domain-containing protein</fullName>
    </submittedName>
</protein>
<evidence type="ECO:0000313" key="3">
    <source>
        <dbReference type="Proteomes" id="UP000515976"/>
    </source>
</evidence>
<dbReference type="EMBL" id="CP060712">
    <property type="protein sequence ID" value="QNN50127.1"/>
    <property type="molecule type" value="Genomic_DNA"/>
</dbReference>
<accession>A0A7G9R3F2</accession>
<organism evidence="2 3">
    <name type="scientific">Phycicoccus endophyticus</name>
    <dbReference type="NCBI Taxonomy" id="1690220"/>
    <lineage>
        <taxon>Bacteria</taxon>
        <taxon>Bacillati</taxon>
        <taxon>Actinomycetota</taxon>
        <taxon>Actinomycetes</taxon>
        <taxon>Micrococcales</taxon>
        <taxon>Intrasporangiaceae</taxon>
        <taxon>Phycicoccus</taxon>
    </lineage>
</organism>
<feature type="domain" description="Helix-turn-helix" evidence="1">
    <location>
        <begin position="92"/>
        <end position="134"/>
    </location>
</feature>
<reference evidence="2 3" key="1">
    <citation type="submission" date="2020-08" db="EMBL/GenBank/DDBJ databases">
        <title>Genome sequence of Phycicoccus endophyticus JCM 31784T.</title>
        <authorList>
            <person name="Hyun D.-W."/>
            <person name="Bae J.-W."/>
        </authorList>
    </citation>
    <scope>NUCLEOTIDE SEQUENCE [LARGE SCALE GENOMIC DNA]</scope>
    <source>
        <strain evidence="2 3">JCM 31784</strain>
    </source>
</reference>
<dbReference type="KEGG" id="pei:H9L10_03465"/>